<dbReference type="AlphaFoldDB" id="A0A2R6NEK2"/>
<dbReference type="OrthoDB" id="2436145at2759"/>
<name>A0A2R6NEK2_9APHY</name>
<evidence type="ECO:0000313" key="3">
    <source>
        <dbReference type="Proteomes" id="UP000186601"/>
    </source>
</evidence>
<dbReference type="Proteomes" id="UP000186601">
    <property type="component" value="Unassembled WGS sequence"/>
</dbReference>
<evidence type="ECO:0000313" key="2">
    <source>
        <dbReference type="EMBL" id="PSR70803.1"/>
    </source>
</evidence>
<organism evidence="2 3">
    <name type="scientific">Hermanssonia centrifuga</name>
    <dbReference type="NCBI Taxonomy" id="98765"/>
    <lineage>
        <taxon>Eukaryota</taxon>
        <taxon>Fungi</taxon>
        <taxon>Dikarya</taxon>
        <taxon>Basidiomycota</taxon>
        <taxon>Agaricomycotina</taxon>
        <taxon>Agaricomycetes</taxon>
        <taxon>Polyporales</taxon>
        <taxon>Meruliaceae</taxon>
        <taxon>Hermanssonia</taxon>
    </lineage>
</organism>
<sequence length="863" mass="97773">MPNDSSSDEPPRQAPAQVNECRNGMIACIGHNDGKYGLLAKHAVVKDLGGVGAWDSTVKKLDGDHNRSQKILKFTVTESIELGRELFSRRRWYVDGIEVEFRVVRAAKCELRFVPGTDGQIVSTLRRVCTPCRLLDKDEGLKRSLRRMAVAEKNDSTLSQDVLHKVKKRRIANTSLILLDKDARQMKEYLADERVMRAYQYLENGDSSQVFVDLFRQSQAGRLKDHSIFTKICTMFADKISRSSDNNPNAKYGIRYDQDLMNFFIAMRGYGGQSAEQYNILKQVIGGVSERRLWEITSKSHNRMDSPFLTLHNVQQLARDCQRRGYDDGASSEQGAHNLVNASHEAKDYIHFSLDKYGIKLSIPIFPGSGPLVTLPDPAHVQKVLRDNEQSGTHFLTLEGEYLVHRTLVDLRDQPGSGMVKKDVINTDKQDDGAAIRLYHSKALQACLRTDSNAVDPRFRGAFVIHFVFGELFDAIFKRKLPLNERICAVLRAKQMLKVWRDHIRSKVNLPGHGHFFTMQRSFISSQNYKALDALCDAFVKLVIVHQEHYPALPFLLWQHGSLPIEKFFAISRKFFPNFTFAEFVSVIRHVLLRETALLNLARQGIHIQKEKSSGYIFDTTLEQLTPDELKTYRVHVTRSQIAEAADLAWDEVLALLQEPLHFVKLPTLPLVYNNNAKSRRTQVAGYTKEDDSGDESQESNDDGLADEREALRTITDSEHSELGSTLPNDIRRLTDLFYASRLSALMRDVENKESVVARQESDSDPTSRTVVQPQLANLLNEDPIPDRLEDILRISSVDVSAVVRLRRMHDRNSGIQSEKVIETKTKYSDYAPQKVQKTTSALNTAAGLVDEQNEDSPASASK</sequence>
<reference evidence="2 3" key="1">
    <citation type="submission" date="2018-02" db="EMBL/GenBank/DDBJ databases">
        <title>Genome sequence of the basidiomycete white-rot fungus Phlebia centrifuga.</title>
        <authorList>
            <person name="Granchi Z."/>
            <person name="Peng M."/>
            <person name="de Vries R.P."/>
            <person name="Hilden K."/>
            <person name="Makela M.R."/>
            <person name="Grigoriev I."/>
            <person name="Riley R."/>
        </authorList>
    </citation>
    <scope>NUCLEOTIDE SEQUENCE [LARGE SCALE GENOMIC DNA]</scope>
    <source>
        <strain evidence="2 3">FBCC195</strain>
    </source>
</reference>
<gene>
    <name evidence="2" type="ORF">PHLCEN_2v13325</name>
</gene>
<evidence type="ECO:0000256" key="1">
    <source>
        <dbReference type="SAM" id="MobiDB-lite"/>
    </source>
</evidence>
<dbReference type="EMBL" id="MLYV02001315">
    <property type="protein sequence ID" value="PSR70803.1"/>
    <property type="molecule type" value="Genomic_DNA"/>
</dbReference>
<proteinExistence type="predicted"/>
<feature type="region of interest" description="Disordered" evidence="1">
    <location>
        <begin position="683"/>
        <end position="704"/>
    </location>
</feature>
<feature type="compositionally biased region" description="Acidic residues" evidence="1">
    <location>
        <begin position="692"/>
        <end position="704"/>
    </location>
</feature>
<dbReference type="STRING" id="98765.A0A2R6NEK2"/>
<keyword evidence="3" id="KW-1185">Reference proteome</keyword>
<protein>
    <submittedName>
        <fullName evidence="2">Uncharacterized protein</fullName>
    </submittedName>
</protein>
<accession>A0A2R6NEK2</accession>
<comment type="caution">
    <text evidence="2">The sequence shown here is derived from an EMBL/GenBank/DDBJ whole genome shotgun (WGS) entry which is preliminary data.</text>
</comment>
<feature type="region of interest" description="Disordered" evidence="1">
    <location>
        <begin position="843"/>
        <end position="863"/>
    </location>
</feature>